<evidence type="ECO:0000313" key="1">
    <source>
        <dbReference type="EMBL" id="ABD32212.1"/>
    </source>
</evidence>
<organism evidence="1">
    <name type="scientific">Medicago truncatula</name>
    <name type="common">Barrel medic</name>
    <name type="synonym">Medicago tribuloides</name>
    <dbReference type="NCBI Taxonomy" id="3880"/>
    <lineage>
        <taxon>Eukaryota</taxon>
        <taxon>Viridiplantae</taxon>
        <taxon>Streptophyta</taxon>
        <taxon>Embryophyta</taxon>
        <taxon>Tracheophyta</taxon>
        <taxon>Spermatophyta</taxon>
        <taxon>Magnoliopsida</taxon>
        <taxon>eudicotyledons</taxon>
        <taxon>Gunneridae</taxon>
        <taxon>Pentapetalae</taxon>
        <taxon>rosids</taxon>
        <taxon>fabids</taxon>
        <taxon>Fabales</taxon>
        <taxon>Fabaceae</taxon>
        <taxon>Papilionoideae</taxon>
        <taxon>50 kb inversion clade</taxon>
        <taxon>NPAAA clade</taxon>
        <taxon>Hologalegina</taxon>
        <taxon>IRL clade</taxon>
        <taxon>Trifolieae</taxon>
        <taxon>Medicago</taxon>
    </lineage>
</organism>
<reference evidence="1" key="2">
    <citation type="submission" date="2007-03" db="EMBL/GenBank/DDBJ databases">
        <authorList>
            <consortium name="The International Medicago Genome Annotation Group"/>
        </authorList>
    </citation>
    <scope>NUCLEOTIDE SEQUENCE</scope>
</reference>
<name>Q2HVS5_MEDTR</name>
<proteinExistence type="predicted"/>
<protein>
    <submittedName>
        <fullName evidence="1">Uncharacterized protein</fullName>
    </submittedName>
</protein>
<sequence length="65" mass="7778">MVQSQFLMHLGYFMGPSFRCRQFEMVHQQARVYSLMDHESHRWSQNLVHQVFDPNVAQLTQITPL</sequence>
<dbReference type="AlphaFoldDB" id="Q2HVS5"/>
<evidence type="ECO:0000313" key="2">
    <source>
        <dbReference type="EMBL" id="ABN08921.1"/>
    </source>
</evidence>
<accession>Q2HVS5</accession>
<dbReference type="EMBL" id="AC166313">
    <property type="protein sequence ID" value="ABN08921.1"/>
    <property type="molecule type" value="Genomic_DNA"/>
</dbReference>
<dbReference type="EMBL" id="AC148762">
    <property type="protein sequence ID" value="ABD32212.1"/>
    <property type="molecule type" value="Genomic_DNA"/>
</dbReference>
<reference evidence="1" key="1">
    <citation type="submission" date="2005-04" db="EMBL/GenBank/DDBJ databases">
        <authorList>
            <person name="Town C.D."/>
        </authorList>
    </citation>
    <scope>NUCLEOTIDE SEQUENCE</scope>
</reference>
<gene>
    <name evidence="1" type="ORF">MtrDRAFT_AC148762g11v2</name>
    <name evidence="2" type="ORF">MtrDRAFT_AC166313g2v2</name>
</gene>